<dbReference type="OrthoDB" id="2823490at2759"/>
<keyword evidence="2" id="KW-1185">Reference proteome</keyword>
<gene>
    <name evidence="1" type="ORF">B0J13DRAFT_557411</name>
</gene>
<dbReference type="AlphaFoldDB" id="A0A9P9ENB8"/>
<sequence>MAFDQVPREIRQRIFELVIGSPVDPPACPSVSQEGRKRLLGSGIWQLPPQNPALPLLLLNKQSHDEVKYVLQRVPTDYHVDVMLVKDCGLWTTWSIPVLPRTQYIDSVSATFRIFEPTNDLDARFRGSLKFYGGCGGPPTASWSFHRLVTALVTDGPGYSGPELASQWERHDLKPRYVIKHLKIDILAPTDGAAHTSVVQPEQAWAAENKRGYDGRLTRWDHHDDASMPPEERVAGYMGGELDHLFDISYYTMRYGVILWEGFAKDVVLLVNGTEHKRIDVEELVQNHKIKYWGNTPESVIARKQRYGVWRAWLDERRRRMKDDLELDDNRPVGNIMN</sequence>
<name>A0A9P9ENB8_9HYPO</name>
<comment type="caution">
    <text evidence="1">The sequence shown here is derived from an EMBL/GenBank/DDBJ whole genome shotgun (WGS) entry which is preliminary data.</text>
</comment>
<proteinExistence type="predicted"/>
<evidence type="ECO:0000313" key="2">
    <source>
        <dbReference type="Proteomes" id="UP000717696"/>
    </source>
</evidence>
<dbReference type="Proteomes" id="UP000717696">
    <property type="component" value="Unassembled WGS sequence"/>
</dbReference>
<reference evidence="1" key="1">
    <citation type="journal article" date="2021" name="Nat. Commun.">
        <title>Genetic determinants of endophytism in the Arabidopsis root mycobiome.</title>
        <authorList>
            <person name="Mesny F."/>
            <person name="Miyauchi S."/>
            <person name="Thiergart T."/>
            <person name="Pickel B."/>
            <person name="Atanasova L."/>
            <person name="Karlsson M."/>
            <person name="Huettel B."/>
            <person name="Barry K.W."/>
            <person name="Haridas S."/>
            <person name="Chen C."/>
            <person name="Bauer D."/>
            <person name="Andreopoulos W."/>
            <person name="Pangilinan J."/>
            <person name="LaButti K."/>
            <person name="Riley R."/>
            <person name="Lipzen A."/>
            <person name="Clum A."/>
            <person name="Drula E."/>
            <person name="Henrissat B."/>
            <person name="Kohler A."/>
            <person name="Grigoriev I.V."/>
            <person name="Martin F.M."/>
            <person name="Hacquard S."/>
        </authorList>
    </citation>
    <scope>NUCLEOTIDE SEQUENCE</scope>
    <source>
        <strain evidence="1">MPI-CAGE-AT-0021</strain>
    </source>
</reference>
<accession>A0A9P9ENB8</accession>
<organism evidence="1 2">
    <name type="scientific">Dactylonectria estremocensis</name>
    <dbReference type="NCBI Taxonomy" id="1079267"/>
    <lineage>
        <taxon>Eukaryota</taxon>
        <taxon>Fungi</taxon>
        <taxon>Dikarya</taxon>
        <taxon>Ascomycota</taxon>
        <taxon>Pezizomycotina</taxon>
        <taxon>Sordariomycetes</taxon>
        <taxon>Hypocreomycetidae</taxon>
        <taxon>Hypocreales</taxon>
        <taxon>Nectriaceae</taxon>
        <taxon>Dactylonectria</taxon>
    </lineage>
</organism>
<protein>
    <submittedName>
        <fullName evidence="1">Uncharacterized protein</fullName>
    </submittedName>
</protein>
<dbReference type="EMBL" id="JAGMUU010000013">
    <property type="protein sequence ID" value="KAH7140247.1"/>
    <property type="molecule type" value="Genomic_DNA"/>
</dbReference>
<evidence type="ECO:0000313" key="1">
    <source>
        <dbReference type="EMBL" id="KAH7140247.1"/>
    </source>
</evidence>